<dbReference type="EMBL" id="QBKP01000007">
    <property type="protein sequence ID" value="PTX49487.1"/>
    <property type="molecule type" value="Genomic_DNA"/>
</dbReference>
<name>A0A2T6B0A3_9RHOB</name>
<dbReference type="AlphaFoldDB" id="A0A2T6B0A3"/>
<evidence type="ECO:0000313" key="9">
    <source>
        <dbReference type="EMBL" id="PTX49487.1"/>
    </source>
</evidence>
<dbReference type="Proteomes" id="UP000244224">
    <property type="component" value="Unassembled WGS sequence"/>
</dbReference>
<evidence type="ECO:0000313" key="10">
    <source>
        <dbReference type="Proteomes" id="UP000244224"/>
    </source>
</evidence>
<dbReference type="Pfam" id="PF01032">
    <property type="entry name" value="FecCD"/>
    <property type="match status" value="1"/>
</dbReference>
<keyword evidence="10" id="KW-1185">Reference proteome</keyword>
<dbReference type="GO" id="GO:0022857">
    <property type="term" value="F:transmembrane transporter activity"/>
    <property type="evidence" value="ECO:0007669"/>
    <property type="project" value="InterPro"/>
</dbReference>
<evidence type="ECO:0000256" key="4">
    <source>
        <dbReference type="ARBA" id="ARBA00022475"/>
    </source>
</evidence>
<keyword evidence="6 8" id="KW-1133">Transmembrane helix</keyword>
<keyword evidence="5 8" id="KW-0812">Transmembrane</keyword>
<comment type="caution">
    <text evidence="9">The sequence shown here is derived from an EMBL/GenBank/DDBJ whole genome shotgun (WGS) entry which is preliminary data.</text>
</comment>
<comment type="subcellular location">
    <subcellularLocation>
        <location evidence="1">Cell membrane</location>
        <topology evidence="1">Multi-pass membrane protein</topology>
    </subcellularLocation>
</comment>
<evidence type="ECO:0000256" key="8">
    <source>
        <dbReference type="SAM" id="Phobius"/>
    </source>
</evidence>
<sequence>MLSSVLPQRSVPPALPLLCAGVAVVFVAALCLGAQDYGPGLLWQALVARDPKDLAQAVVVEMRLPRALAALMIGAALAVSGLMMQALTRNPLADPGLTGVNAGAALAVVAGLWFLGPMGSAATAAFALSGAAAAAVLVRLLAGSGGGTLRLPLAGAAFASLCLSVVSFVVLMNPEARNLYRFWMVGSLALADTGRLAALAPLGLAGICLGLAVSRQVESLMLGEDLGAALGLHPGRVLSLALAAIAMTSGAAVAIAGPVGFIGLIAPHLARRLASGAGLGVTMLLACPLGAGLTLLADIAGRWLMRPAELPLGIVLAMIGAPVFMLLIRSILRKED</sequence>
<organism evidence="9 10">
    <name type="scientific">Gemmobacter caeni</name>
    <dbReference type="NCBI Taxonomy" id="589035"/>
    <lineage>
        <taxon>Bacteria</taxon>
        <taxon>Pseudomonadati</taxon>
        <taxon>Pseudomonadota</taxon>
        <taxon>Alphaproteobacteria</taxon>
        <taxon>Rhodobacterales</taxon>
        <taxon>Paracoccaceae</taxon>
        <taxon>Gemmobacter</taxon>
    </lineage>
</organism>
<accession>A0A2T6B0A3</accession>
<feature type="transmembrane region" description="Helical" evidence="8">
    <location>
        <begin position="96"/>
        <end position="115"/>
    </location>
</feature>
<dbReference type="Gene3D" id="1.10.3470.10">
    <property type="entry name" value="ABC transporter involved in vitamin B12 uptake, BtuC"/>
    <property type="match status" value="1"/>
</dbReference>
<feature type="transmembrane region" description="Helical" evidence="8">
    <location>
        <begin position="193"/>
        <end position="213"/>
    </location>
</feature>
<protein>
    <submittedName>
        <fullName evidence="9">Iron complex transport system permease protein</fullName>
    </submittedName>
</protein>
<keyword evidence="7 8" id="KW-0472">Membrane</keyword>
<gene>
    <name evidence="9" type="ORF">C8N34_107134</name>
</gene>
<evidence type="ECO:0000256" key="6">
    <source>
        <dbReference type="ARBA" id="ARBA00022989"/>
    </source>
</evidence>
<feature type="transmembrane region" description="Helical" evidence="8">
    <location>
        <begin position="121"/>
        <end position="141"/>
    </location>
</feature>
<feature type="transmembrane region" description="Helical" evidence="8">
    <location>
        <begin position="312"/>
        <end position="332"/>
    </location>
</feature>
<dbReference type="CDD" id="cd06550">
    <property type="entry name" value="TM_ABC_iron-siderophores_like"/>
    <property type="match status" value="1"/>
</dbReference>
<dbReference type="GO" id="GO:0005886">
    <property type="term" value="C:plasma membrane"/>
    <property type="evidence" value="ECO:0007669"/>
    <property type="project" value="UniProtKB-SubCell"/>
</dbReference>
<reference evidence="9 10" key="1">
    <citation type="submission" date="2018-04" db="EMBL/GenBank/DDBJ databases">
        <title>Genomic Encyclopedia of Archaeal and Bacterial Type Strains, Phase II (KMG-II): from individual species to whole genera.</title>
        <authorList>
            <person name="Goeker M."/>
        </authorList>
    </citation>
    <scope>NUCLEOTIDE SEQUENCE [LARGE SCALE GENOMIC DNA]</scope>
    <source>
        <strain evidence="9 10">DSM 21823</strain>
    </source>
</reference>
<keyword evidence="4" id="KW-1003">Cell membrane</keyword>
<dbReference type="GO" id="GO:0033214">
    <property type="term" value="P:siderophore-iron import into cell"/>
    <property type="evidence" value="ECO:0007669"/>
    <property type="project" value="TreeGrafter"/>
</dbReference>
<dbReference type="PANTHER" id="PTHR30472">
    <property type="entry name" value="FERRIC ENTEROBACTIN TRANSPORT SYSTEM PERMEASE PROTEIN"/>
    <property type="match status" value="1"/>
</dbReference>
<feature type="transmembrane region" description="Helical" evidence="8">
    <location>
        <begin position="277"/>
        <end position="300"/>
    </location>
</feature>
<dbReference type="InterPro" id="IPR000522">
    <property type="entry name" value="ABC_transptr_permease_BtuC"/>
</dbReference>
<dbReference type="InterPro" id="IPR037294">
    <property type="entry name" value="ABC_BtuC-like"/>
</dbReference>
<evidence type="ECO:0000256" key="1">
    <source>
        <dbReference type="ARBA" id="ARBA00004651"/>
    </source>
</evidence>
<evidence type="ECO:0000256" key="5">
    <source>
        <dbReference type="ARBA" id="ARBA00022692"/>
    </source>
</evidence>
<feature type="transmembrane region" description="Helical" evidence="8">
    <location>
        <begin position="153"/>
        <end position="173"/>
    </location>
</feature>
<evidence type="ECO:0000256" key="2">
    <source>
        <dbReference type="ARBA" id="ARBA00007935"/>
    </source>
</evidence>
<feature type="transmembrane region" description="Helical" evidence="8">
    <location>
        <begin position="67"/>
        <end position="84"/>
    </location>
</feature>
<dbReference type="PANTHER" id="PTHR30472:SF1">
    <property type="entry name" value="FE(3+) DICITRATE TRANSPORT SYSTEM PERMEASE PROTEIN FECC-RELATED"/>
    <property type="match status" value="1"/>
</dbReference>
<dbReference type="SUPFAM" id="SSF81345">
    <property type="entry name" value="ABC transporter involved in vitamin B12 uptake, BtuC"/>
    <property type="match status" value="1"/>
</dbReference>
<keyword evidence="3" id="KW-0813">Transport</keyword>
<proteinExistence type="inferred from homology"/>
<evidence type="ECO:0000256" key="7">
    <source>
        <dbReference type="ARBA" id="ARBA00023136"/>
    </source>
</evidence>
<evidence type="ECO:0000256" key="3">
    <source>
        <dbReference type="ARBA" id="ARBA00022448"/>
    </source>
</evidence>
<comment type="similarity">
    <text evidence="2">Belongs to the binding-protein-dependent transport system permease family. FecCD subfamily.</text>
</comment>
<feature type="transmembrane region" description="Helical" evidence="8">
    <location>
        <begin position="240"/>
        <end position="265"/>
    </location>
</feature>